<dbReference type="EMBL" id="MN740734">
    <property type="protein sequence ID" value="QHS81341.1"/>
    <property type="molecule type" value="Genomic_DNA"/>
</dbReference>
<sequence length="107" mass="12648">MSNLQVPEQTKQTEQTEQTKQTEQTEQTPHEPTRWERINLYFMNDNITKKQKELENLEKAYAVKKETYNITEDPLTLPATSHPVIERLKFWKISKKLSVISCNSPKK</sequence>
<proteinExistence type="predicted"/>
<keyword evidence="1" id="KW-0175">Coiled coil</keyword>
<protein>
    <submittedName>
        <fullName evidence="3">Uncharacterized protein</fullName>
    </submittedName>
</protein>
<dbReference type="AlphaFoldDB" id="A0A6C0APS7"/>
<evidence type="ECO:0000256" key="2">
    <source>
        <dbReference type="SAM" id="MobiDB-lite"/>
    </source>
</evidence>
<evidence type="ECO:0000313" key="3">
    <source>
        <dbReference type="EMBL" id="QHS81341.1"/>
    </source>
</evidence>
<organism evidence="3">
    <name type="scientific">viral metagenome</name>
    <dbReference type="NCBI Taxonomy" id="1070528"/>
    <lineage>
        <taxon>unclassified sequences</taxon>
        <taxon>metagenomes</taxon>
        <taxon>organismal metagenomes</taxon>
    </lineage>
</organism>
<evidence type="ECO:0000256" key="1">
    <source>
        <dbReference type="SAM" id="Coils"/>
    </source>
</evidence>
<name>A0A6C0APS7_9ZZZZ</name>
<feature type="coiled-coil region" evidence="1">
    <location>
        <begin position="40"/>
        <end position="67"/>
    </location>
</feature>
<accession>A0A6C0APS7</accession>
<feature type="compositionally biased region" description="Low complexity" evidence="2">
    <location>
        <begin position="8"/>
        <end position="27"/>
    </location>
</feature>
<feature type="region of interest" description="Disordered" evidence="2">
    <location>
        <begin position="1"/>
        <end position="34"/>
    </location>
</feature>
<reference evidence="3" key="1">
    <citation type="journal article" date="2020" name="Nature">
        <title>Giant virus diversity and host interactions through global metagenomics.</title>
        <authorList>
            <person name="Schulz F."/>
            <person name="Roux S."/>
            <person name="Paez-Espino D."/>
            <person name="Jungbluth S."/>
            <person name="Walsh D.A."/>
            <person name="Denef V.J."/>
            <person name="McMahon K.D."/>
            <person name="Konstantinidis K.T."/>
            <person name="Eloe-Fadrosh E.A."/>
            <person name="Kyrpides N.C."/>
            <person name="Woyke T."/>
        </authorList>
    </citation>
    <scope>NUCLEOTIDE SEQUENCE</scope>
    <source>
        <strain evidence="3">GVMAG-S-1101161-73</strain>
    </source>
</reference>